<name>A0A2J5HX46_9EURO</name>
<organism evidence="2 3">
    <name type="scientific">Aspergillus taichungensis</name>
    <dbReference type="NCBI Taxonomy" id="482145"/>
    <lineage>
        <taxon>Eukaryota</taxon>
        <taxon>Fungi</taxon>
        <taxon>Dikarya</taxon>
        <taxon>Ascomycota</taxon>
        <taxon>Pezizomycotina</taxon>
        <taxon>Eurotiomycetes</taxon>
        <taxon>Eurotiomycetidae</taxon>
        <taxon>Eurotiales</taxon>
        <taxon>Aspergillaceae</taxon>
        <taxon>Aspergillus</taxon>
        <taxon>Aspergillus subgen. Circumdati</taxon>
    </lineage>
</organism>
<keyword evidence="3" id="KW-1185">Reference proteome</keyword>
<gene>
    <name evidence="2" type="ORF">BDW42DRAFT_200647</name>
</gene>
<sequence length="308" mass="34015">MSAMSAITPGRHLFTSARTQLTFEYIVHAPSTPSIERLIIVQCPAWGLGSRYLQHGLSPLANKHNDNTLLFFNPRGTDNSSRPPSPTQMTSMPDLSTDLDDLRQHLHLDALPTLLGHSNGGAIALGYAETHPNRVRRLILLNHQLVGTSDRRLITERATLAHDQRYHAALTSSPSPSPHPHPQTDSSFTRDITALWPLYFYNPQRHLQTLLSAIGDRIFPLWCYTAVYGCDAALQRPRQMIDGLGSVRADTLIIAGRDDLACGPSIAQQTAAGIPGARLLVYSECGHFPWIEQGERFMGDVQGFLRGV</sequence>
<dbReference type="Gene3D" id="3.40.50.1820">
    <property type="entry name" value="alpha/beta hydrolase"/>
    <property type="match status" value="1"/>
</dbReference>
<dbReference type="PRINTS" id="PR00111">
    <property type="entry name" value="ABHYDROLASE"/>
</dbReference>
<accession>A0A2J5HX46</accession>
<feature type="domain" description="AB hydrolase-1" evidence="1">
    <location>
        <begin position="48"/>
        <end position="291"/>
    </location>
</feature>
<keyword evidence="2" id="KW-0378">Hydrolase</keyword>
<dbReference type="Pfam" id="PF00561">
    <property type="entry name" value="Abhydrolase_1"/>
    <property type="match status" value="1"/>
</dbReference>
<dbReference type="EMBL" id="KZ559532">
    <property type="protein sequence ID" value="PLN81855.1"/>
    <property type="molecule type" value="Genomic_DNA"/>
</dbReference>
<dbReference type="AlphaFoldDB" id="A0A2J5HX46"/>
<dbReference type="PANTHER" id="PTHR43798">
    <property type="entry name" value="MONOACYLGLYCEROL LIPASE"/>
    <property type="match status" value="1"/>
</dbReference>
<evidence type="ECO:0000313" key="3">
    <source>
        <dbReference type="Proteomes" id="UP000235023"/>
    </source>
</evidence>
<dbReference type="SUPFAM" id="SSF53474">
    <property type="entry name" value="alpha/beta-Hydrolases"/>
    <property type="match status" value="1"/>
</dbReference>
<dbReference type="Proteomes" id="UP000235023">
    <property type="component" value="Unassembled WGS sequence"/>
</dbReference>
<proteinExistence type="predicted"/>
<dbReference type="InterPro" id="IPR000073">
    <property type="entry name" value="AB_hydrolase_1"/>
</dbReference>
<protein>
    <submittedName>
        <fullName evidence="2">Alpha/beta-hydrolase</fullName>
    </submittedName>
</protein>
<dbReference type="InterPro" id="IPR029058">
    <property type="entry name" value="AB_hydrolase_fold"/>
</dbReference>
<dbReference type="GO" id="GO:0016020">
    <property type="term" value="C:membrane"/>
    <property type="evidence" value="ECO:0007669"/>
    <property type="project" value="TreeGrafter"/>
</dbReference>
<dbReference type="InterPro" id="IPR050266">
    <property type="entry name" value="AB_hydrolase_sf"/>
</dbReference>
<evidence type="ECO:0000259" key="1">
    <source>
        <dbReference type="Pfam" id="PF00561"/>
    </source>
</evidence>
<dbReference type="PANTHER" id="PTHR43798:SF33">
    <property type="entry name" value="HYDROLASE, PUTATIVE (AFU_ORTHOLOGUE AFUA_2G14860)-RELATED"/>
    <property type="match status" value="1"/>
</dbReference>
<dbReference type="GO" id="GO:0016787">
    <property type="term" value="F:hydrolase activity"/>
    <property type="evidence" value="ECO:0007669"/>
    <property type="project" value="UniProtKB-KW"/>
</dbReference>
<reference evidence="3" key="1">
    <citation type="submission" date="2017-12" db="EMBL/GenBank/DDBJ databases">
        <authorList>
            <consortium name="DOE Joint Genome Institute"/>
            <person name="Mondo S.J."/>
            <person name="Kjaerbolling I."/>
            <person name="Vesth T.C."/>
            <person name="Frisvad J.C."/>
            <person name="Nybo J.L."/>
            <person name="Theobald S."/>
            <person name="Kuo A."/>
            <person name="Bowyer P."/>
            <person name="Matsuda Y."/>
            <person name="Lyhne E.K."/>
            <person name="Kogle M.E."/>
            <person name="Clum A."/>
            <person name="Lipzen A."/>
            <person name="Salamov A."/>
            <person name="Ngan C.Y."/>
            <person name="Daum C."/>
            <person name="Chiniquy J."/>
            <person name="Barry K."/>
            <person name="LaButti K."/>
            <person name="Haridas S."/>
            <person name="Simmons B.A."/>
            <person name="Magnuson J.K."/>
            <person name="Mortensen U.H."/>
            <person name="Larsen T.O."/>
            <person name="Grigoriev I.V."/>
            <person name="Baker S.E."/>
            <person name="Andersen M.R."/>
            <person name="Nordberg H.P."/>
            <person name="Cantor M.N."/>
            <person name="Hua S.X."/>
        </authorList>
    </citation>
    <scope>NUCLEOTIDE SEQUENCE [LARGE SCALE GENOMIC DNA]</scope>
    <source>
        <strain evidence="3">IBT 19404</strain>
    </source>
</reference>
<dbReference type="OrthoDB" id="10249433at2759"/>
<evidence type="ECO:0000313" key="2">
    <source>
        <dbReference type="EMBL" id="PLN81855.1"/>
    </source>
</evidence>